<feature type="transmembrane region" description="Helical" evidence="1">
    <location>
        <begin position="37"/>
        <end position="54"/>
    </location>
</feature>
<organism evidence="2 3">
    <name type="scientific">Thermus arciformis</name>
    <dbReference type="NCBI Taxonomy" id="482827"/>
    <lineage>
        <taxon>Bacteria</taxon>
        <taxon>Thermotogati</taxon>
        <taxon>Deinococcota</taxon>
        <taxon>Deinococci</taxon>
        <taxon>Thermales</taxon>
        <taxon>Thermaceae</taxon>
        <taxon>Thermus</taxon>
    </lineage>
</organism>
<protein>
    <submittedName>
        <fullName evidence="2">Uncharacterized protein</fullName>
    </submittedName>
</protein>
<dbReference type="AlphaFoldDB" id="A0A1G7LHA3"/>
<name>A0A1G7LHA3_9DEIN</name>
<keyword evidence="3" id="KW-1185">Reference proteome</keyword>
<dbReference type="EMBL" id="FNBC01000066">
    <property type="protein sequence ID" value="SDF48907.1"/>
    <property type="molecule type" value="Genomic_DNA"/>
</dbReference>
<gene>
    <name evidence="2" type="ORF">SAMN04488243_1666</name>
</gene>
<keyword evidence="1" id="KW-0812">Transmembrane</keyword>
<keyword evidence="1" id="KW-0472">Membrane</keyword>
<dbReference type="Proteomes" id="UP000199446">
    <property type="component" value="Unassembled WGS sequence"/>
</dbReference>
<evidence type="ECO:0000313" key="2">
    <source>
        <dbReference type="EMBL" id="SDF48907.1"/>
    </source>
</evidence>
<reference evidence="3" key="1">
    <citation type="submission" date="2016-10" db="EMBL/GenBank/DDBJ databases">
        <authorList>
            <person name="Varghese N."/>
            <person name="Submissions S."/>
        </authorList>
    </citation>
    <scope>NUCLEOTIDE SEQUENCE [LARGE SCALE GENOMIC DNA]</scope>
    <source>
        <strain evidence="3">CGMCC 1.6992</strain>
    </source>
</reference>
<evidence type="ECO:0000313" key="3">
    <source>
        <dbReference type="Proteomes" id="UP000199446"/>
    </source>
</evidence>
<feature type="transmembrane region" description="Helical" evidence="1">
    <location>
        <begin position="12"/>
        <end position="31"/>
    </location>
</feature>
<dbReference type="RefSeq" id="WP_143004382.1">
    <property type="nucleotide sequence ID" value="NZ_FNBC01000066.1"/>
</dbReference>
<sequence length="141" mass="14913">MRPWLRKRLPDLVVLFGLGGLFLTGLELLLMDHTEGVQLLAPLAAFLGALLAGLGMAFKRWALVLGLALALLAPVGLFGFLQHLEGGLEAEAPAAYRWVDEEGEGWEEGAGEGEGTPPPLAPLSLSGLALLAALGLYTREE</sequence>
<feature type="transmembrane region" description="Helical" evidence="1">
    <location>
        <begin position="120"/>
        <end position="138"/>
    </location>
</feature>
<evidence type="ECO:0000256" key="1">
    <source>
        <dbReference type="SAM" id="Phobius"/>
    </source>
</evidence>
<keyword evidence="1" id="KW-1133">Transmembrane helix</keyword>
<accession>A0A1G7LHA3</accession>
<proteinExistence type="predicted"/>
<dbReference type="STRING" id="482827.SAMN04488243_1666"/>
<feature type="transmembrane region" description="Helical" evidence="1">
    <location>
        <begin position="61"/>
        <end position="81"/>
    </location>
</feature>